<feature type="region of interest" description="Disordered" evidence="2">
    <location>
        <begin position="274"/>
        <end position="293"/>
    </location>
</feature>
<dbReference type="RefSeq" id="WP_146925226.1">
    <property type="nucleotide sequence ID" value="NZ_BJUB01000001.1"/>
</dbReference>
<gene>
    <name evidence="3" type="ORF">CXY01_02310</name>
</gene>
<evidence type="ECO:0000313" key="3">
    <source>
        <dbReference type="EMBL" id="GEK19711.1"/>
    </source>
</evidence>
<evidence type="ECO:0000256" key="1">
    <source>
        <dbReference type="SAM" id="Coils"/>
    </source>
</evidence>
<organism evidence="3 4">
    <name type="scientific">Cellulomonas xylanilytica</name>
    <dbReference type="NCBI Taxonomy" id="233583"/>
    <lineage>
        <taxon>Bacteria</taxon>
        <taxon>Bacillati</taxon>
        <taxon>Actinomycetota</taxon>
        <taxon>Actinomycetes</taxon>
        <taxon>Micrococcales</taxon>
        <taxon>Cellulomonadaceae</taxon>
        <taxon>Cellulomonas</taxon>
    </lineage>
</organism>
<dbReference type="AlphaFoldDB" id="A0A510V1K9"/>
<comment type="caution">
    <text evidence="3">The sequence shown here is derived from an EMBL/GenBank/DDBJ whole genome shotgun (WGS) entry which is preliminary data.</text>
</comment>
<dbReference type="PANTHER" id="PTHR34547:SF1">
    <property type="entry name" value="YACP-LIKE NYN DOMAIN PROTEIN"/>
    <property type="match status" value="1"/>
</dbReference>
<feature type="coiled-coil region" evidence="1">
    <location>
        <begin position="132"/>
        <end position="242"/>
    </location>
</feature>
<dbReference type="InterPro" id="IPR010298">
    <property type="entry name" value="YacP-like"/>
</dbReference>
<dbReference type="EMBL" id="BJUB01000001">
    <property type="protein sequence ID" value="GEK19711.1"/>
    <property type="molecule type" value="Genomic_DNA"/>
</dbReference>
<proteinExistence type="predicted"/>
<dbReference type="OrthoDB" id="5145920at2"/>
<keyword evidence="1" id="KW-0175">Coiled coil</keyword>
<dbReference type="Proteomes" id="UP000321118">
    <property type="component" value="Unassembled WGS sequence"/>
</dbReference>
<name>A0A510V1K9_9CELL</name>
<evidence type="ECO:0000256" key="2">
    <source>
        <dbReference type="SAM" id="MobiDB-lite"/>
    </source>
</evidence>
<accession>A0A510V1K9</accession>
<protein>
    <submittedName>
        <fullName evidence="3">RNA-binding protein</fullName>
    </submittedName>
</protein>
<keyword evidence="4" id="KW-1185">Reference proteome</keyword>
<reference evidence="3 4" key="1">
    <citation type="submission" date="2019-07" db="EMBL/GenBank/DDBJ databases">
        <title>Whole genome shotgun sequence of Cellulomonas xylanilytica NBRC 101102.</title>
        <authorList>
            <person name="Hosoyama A."/>
            <person name="Uohara A."/>
            <person name="Ohji S."/>
            <person name="Ichikawa N."/>
        </authorList>
    </citation>
    <scope>NUCLEOTIDE SEQUENCE [LARGE SCALE GENOMIC DNA]</scope>
    <source>
        <strain evidence="3 4">NBRC 101102</strain>
    </source>
</reference>
<dbReference type="PANTHER" id="PTHR34547">
    <property type="entry name" value="YACP-LIKE NYN DOMAIN PROTEIN"/>
    <property type="match status" value="1"/>
</dbReference>
<sequence length="434" mass="45794">MGGAGGTGDDAGEVPAALRVALVQVAADVLGSAEPAEVPPTLRAVHRFAPRRRATAGAGPLWTALQDDAFRARVARAWAQSHPELAAAVAADATEPATPSLPAAVGAWLLATGTWRDLLPAGDPPDPTGPAQAEVQARLERAQGESERLRAEAAAAREEARSAQDQLVALQRELRRLRSDADRARSEGRRAADDARASLDAAELARSRAQEDLRQAVDERRAANAERTAARAELRAARKLADVRVRLLLDTIVDAASGLRSELALPPVADLPADLVSPPTERPAVRPGSRGRSVDDPALLDELLRQPWAHLLVDGYNVSKSGFGELSLADQRRRLVDGLAGVAARTGAEVTCCFDGQEGQTQAPGGPGGYARGVRVLFAVGEIADDLIRRLVQAEPPGRVLVVVTSDREVARDVEGAGAWVVPSSTLVARLQRL</sequence>
<dbReference type="Pfam" id="PF05991">
    <property type="entry name" value="NYN_YacP"/>
    <property type="match status" value="1"/>
</dbReference>
<evidence type="ECO:0000313" key="4">
    <source>
        <dbReference type="Proteomes" id="UP000321118"/>
    </source>
</evidence>